<comment type="caution">
    <text evidence="7">The sequence shown here is derived from an EMBL/GenBank/DDBJ whole genome shotgun (WGS) entry which is preliminary data.</text>
</comment>
<organism evidence="7 8">
    <name type="scientific">Undibacterium luofuense</name>
    <dbReference type="NCBI Taxonomy" id="2828733"/>
    <lineage>
        <taxon>Bacteria</taxon>
        <taxon>Pseudomonadati</taxon>
        <taxon>Pseudomonadota</taxon>
        <taxon>Betaproteobacteria</taxon>
        <taxon>Burkholderiales</taxon>
        <taxon>Oxalobacteraceae</taxon>
        <taxon>Undibacterium</taxon>
    </lineage>
</organism>
<feature type="domain" description="Diacylglycerol glucosyltransferase N-terminal" evidence="6">
    <location>
        <begin position="19"/>
        <end position="186"/>
    </location>
</feature>
<gene>
    <name evidence="7" type="ORF">KDM89_13340</name>
</gene>
<evidence type="ECO:0000313" key="7">
    <source>
        <dbReference type="EMBL" id="MBR7783131.1"/>
    </source>
</evidence>
<dbReference type="AlphaFoldDB" id="A0A941I6W7"/>
<dbReference type="GO" id="GO:0016020">
    <property type="term" value="C:membrane"/>
    <property type="evidence" value="ECO:0007669"/>
    <property type="project" value="UniProtKB-SubCell"/>
</dbReference>
<dbReference type="PANTHER" id="PTHR43025:SF3">
    <property type="entry name" value="MONOGALACTOSYLDIACYLGLYCEROL SYNTHASE 1, CHLOROPLASTIC"/>
    <property type="match status" value="1"/>
</dbReference>
<protein>
    <submittedName>
        <fullName evidence="7">Galactosyldiacylglycerol synthase</fullName>
    </submittedName>
</protein>
<evidence type="ECO:0000259" key="6">
    <source>
        <dbReference type="Pfam" id="PF06925"/>
    </source>
</evidence>
<dbReference type="InterPro" id="IPR050519">
    <property type="entry name" value="Glycosyltransf_28_UgtP"/>
</dbReference>
<dbReference type="EMBL" id="JAGSPN010000010">
    <property type="protein sequence ID" value="MBR7783131.1"/>
    <property type="molecule type" value="Genomic_DNA"/>
</dbReference>
<dbReference type="Pfam" id="PF06925">
    <property type="entry name" value="MGDG_synth"/>
    <property type="match status" value="1"/>
</dbReference>
<evidence type="ECO:0000256" key="3">
    <source>
        <dbReference type="ARBA" id="ARBA00022676"/>
    </source>
</evidence>
<evidence type="ECO:0000256" key="2">
    <source>
        <dbReference type="ARBA" id="ARBA00006962"/>
    </source>
</evidence>
<sequence>MQPAPFRVLILSVSAGAGHQRAAEAIAAHAARHFPQAEIRHLDAMQFVSAAFRKLYTDLYLKLISKAPGLWGYLYQFSHDAQQDSKTERLRRALERLNARPLLKAVREYGADAVICTHFLPAEILSRLKHQRRLPCPVWVQITDFDLHRMWIQPGVAGYFAPNEEIAFRLRMHGVPAQRIHVTGIPLMPGFVHPPTRAHSFASLPLQAERPTLLLMSGGAGLGNAVTLAEQLLQQRSDIQLIVLTGKNAVQLQQCQALQTRYPQRLLAVSFTQQVELYMACADIVISKPGGLTSSECLAMGVPMIVHDPIPGQEERNANYLLEQGVALHAWDFPSLLYRLQTLLDQPDMMKRMCDKARALGRPAAALQVLHLVLSHADRKVMYESATPAAVNLPSDLCEPAGHRLCTGRNSD</sequence>
<dbReference type="InterPro" id="IPR009695">
    <property type="entry name" value="Diacylglyc_glucosyltr_N"/>
</dbReference>
<evidence type="ECO:0000313" key="8">
    <source>
        <dbReference type="Proteomes" id="UP000680067"/>
    </source>
</evidence>
<evidence type="ECO:0000256" key="1">
    <source>
        <dbReference type="ARBA" id="ARBA00004370"/>
    </source>
</evidence>
<dbReference type="PANTHER" id="PTHR43025">
    <property type="entry name" value="MONOGALACTOSYLDIACYLGLYCEROL SYNTHASE"/>
    <property type="match status" value="1"/>
</dbReference>
<evidence type="ECO:0000259" key="5">
    <source>
        <dbReference type="Pfam" id="PF04101"/>
    </source>
</evidence>
<name>A0A941I6W7_9BURK</name>
<keyword evidence="4" id="KW-0808">Transferase</keyword>
<keyword evidence="3" id="KW-0328">Glycosyltransferase</keyword>
<proteinExistence type="inferred from homology"/>
<dbReference type="Gene3D" id="3.40.50.2000">
    <property type="entry name" value="Glycogen Phosphorylase B"/>
    <property type="match status" value="1"/>
</dbReference>
<dbReference type="SUPFAM" id="SSF53756">
    <property type="entry name" value="UDP-Glycosyltransferase/glycogen phosphorylase"/>
    <property type="match status" value="1"/>
</dbReference>
<comment type="subcellular location">
    <subcellularLocation>
        <location evidence="1">Membrane</location>
    </subcellularLocation>
</comment>
<dbReference type="InterPro" id="IPR007235">
    <property type="entry name" value="Glyco_trans_28_C"/>
</dbReference>
<dbReference type="Pfam" id="PF04101">
    <property type="entry name" value="Glyco_tran_28_C"/>
    <property type="match status" value="1"/>
</dbReference>
<dbReference type="Proteomes" id="UP000680067">
    <property type="component" value="Unassembled WGS sequence"/>
</dbReference>
<feature type="domain" description="Glycosyl transferase family 28 C-terminal" evidence="5">
    <location>
        <begin position="220"/>
        <end position="328"/>
    </location>
</feature>
<dbReference type="GO" id="GO:0009247">
    <property type="term" value="P:glycolipid biosynthetic process"/>
    <property type="evidence" value="ECO:0007669"/>
    <property type="project" value="InterPro"/>
</dbReference>
<accession>A0A941I6W7</accession>
<comment type="similarity">
    <text evidence="2">Belongs to the glycosyltransferase 28 family.</text>
</comment>
<keyword evidence="8" id="KW-1185">Reference proteome</keyword>
<dbReference type="GO" id="GO:0016758">
    <property type="term" value="F:hexosyltransferase activity"/>
    <property type="evidence" value="ECO:0007669"/>
    <property type="project" value="InterPro"/>
</dbReference>
<reference evidence="7" key="1">
    <citation type="submission" date="2021-04" db="EMBL/GenBank/DDBJ databases">
        <title>novel species isolated from subtropical streams in China.</title>
        <authorList>
            <person name="Lu H."/>
        </authorList>
    </citation>
    <scope>NUCLEOTIDE SEQUENCE</scope>
    <source>
        <strain evidence="7">LFS511W</strain>
    </source>
</reference>
<dbReference type="RefSeq" id="WP_212688428.1">
    <property type="nucleotide sequence ID" value="NZ_JAGSPN010000010.1"/>
</dbReference>
<evidence type="ECO:0000256" key="4">
    <source>
        <dbReference type="ARBA" id="ARBA00022679"/>
    </source>
</evidence>